<dbReference type="STRING" id="1261.HMPREF3195_00954"/>
<dbReference type="InterPro" id="IPR011629">
    <property type="entry name" value="CobW-like_C"/>
</dbReference>
<dbReference type="GO" id="GO:0005737">
    <property type="term" value="C:cytoplasm"/>
    <property type="evidence" value="ECO:0007669"/>
    <property type="project" value="TreeGrafter"/>
</dbReference>
<protein>
    <submittedName>
        <fullName evidence="8">CobW/P47K family protein</fullName>
    </submittedName>
</protein>
<dbReference type="InterPro" id="IPR003495">
    <property type="entry name" value="CobW/HypB/UreG_nucleotide-bd"/>
</dbReference>
<dbReference type="eggNOG" id="COG0523">
    <property type="taxonomic scope" value="Bacteria"/>
</dbReference>
<dbReference type="RefSeq" id="WP_002842901.1">
    <property type="nucleotide sequence ID" value="NZ_CAMPYD010000003.1"/>
</dbReference>
<evidence type="ECO:0000256" key="4">
    <source>
        <dbReference type="ARBA" id="ARBA00034320"/>
    </source>
</evidence>
<dbReference type="GO" id="GO:0016787">
    <property type="term" value="F:hydrolase activity"/>
    <property type="evidence" value="ECO:0007669"/>
    <property type="project" value="UniProtKB-KW"/>
</dbReference>
<dbReference type="Proteomes" id="UP000070326">
    <property type="component" value="Unassembled WGS sequence"/>
</dbReference>
<dbReference type="GO" id="GO:0000166">
    <property type="term" value="F:nucleotide binding"/>
    <property type="evidence" value="ECO:0007669"/>
    <property type="project" value="UniProtKB-KW"/>
</dbReference>
<feature type="domain" description="CobW C-terminal" evidence="7">
    <location>
        <begin position="261"/>
        <end position="344"/>
    </location>
</feature>
<comment type="catalytic activity">
    <reaction evidence="5">
        <text>GTP + H2O = GDP + phosphate + H(+)</text>
        <dbReference type="Rhea" id="RHEA:19669"/>
        <dbReference type="ChEBI" id="CHEBI:15377"/>
        <dbReference type="ChEBI" id="CHEBI:15378"/>
        <dbReference type="ChEBI" id="CHEBI:37565"/>
        <dbReference type="ChEBI" id="CHEBI:43474"/>
        <dbReference type="ChEBI" id="CHEBI:58189"/>
    </reaction>
    <physiologicalReaction direction="left-to-right" evidence="5">
        <dbReference type="Rhea" id="RHEA:19670"/>
    </physiologicalReaction>
</comment>
<proteinExistence type="inferred from homology"/>
<dbReference type="Gene3D" id="3.40.50.300">
    <property type="entry name" value="P-loop containing nucleotide triphosphate hydrolases"/>
    <property type="match status" value="1"/>
</dbReference>
<evidence type="ECO:0000313" key="9">
    <source>
        <dbReference type="Proteomes" id="UP000070326"/>
    </source>
</evidence>
<dbReference type="Pfam" id="PF02492">
    <property type="entry name" value="cobW"/>
    <property type="match status" value="1"/>
</dbReference>
<dbReference type="GeneID" id="79842155"/>
<dbReference type="PANTHER" id="PTHR13748">
    <property type="entry name" value="COBW-RELATED"/>
    <property type="match status" value="1"/>
</dbReference>
<dbReference type="PANTHER" id="PTHR13748:SF62">
    <property type="entry name" value="COBW DOMAIN-CONTAINING PROTEIN"/>
    <property type="match status" value="1"/>
</dbReference>
<dbReference type="AlphaFoldDB" id="A0A135YUM6"/>
<dbReference type="Gene3D" id="3.30.1220.10">
    <property type="entry name" value="CobW-like, C-terminal domain"/>
    <property type="match status" value="1"/>
</dbReference>
<comment type="caution">
    <text evidence="8">The sequence shown here is derived from an EMBL/GenBank/DDBJ whole genome shotgun (WGS) entry which is preliminary data.</text>
</comment>
<dbReference type="PATRIC" id="fig|1261.5.peg.960"/>
<keyword evidence="2" id="KW-0378">Hydrolase</keyword>
<evidence type="ECO:0000259" key="7">
    <source>
        <dbReference type="Pfam" id="PF07683"/>
    </source>
</evidence>
<reference evidence="8 9" key="1">
    <citation type="submission" date="2016-02" db="EMBL/GenBank/DDBJ databases">
        <authorList>
            <person name="Wen L."/>
            <person name="He K."/>
            <person name="Yang H."/>
        </authorList>
    </citation>
    <scope>NUCLEOTIDE SEQUENCE [LARGE SCALE GENOMIC DNA]</scope>
    <source>
        <strain evidence="8 9">MJR8628A</strain>
    </source>
</reference>
<evidence type="ECO:0000256" key="2">
    <source>
        <dbReference type="ARBA" id="ARBA00022801"/>
    </source>
</evidence>
<keyword evidence="1" id="KW-0547">Nucleotide-binding</keyword>
<evidence type="ECO:0000256" key="3">
    <source>
        <dbReference type="ARBA" id="ARBA00023186"/>
    </source>
</evidence>
<sequence length="346" mass="39033">MDKTKIDIISGFLGCGKTTFIKKIIEEASDFSNTVIIENEFGEVNIDGNLLRRHGVNVKEITAGCICCSVSGDFDKSIREIKDKFQPERIIIEPSGIGKLSDISSICMSYPDLFEINKMITILDITKYFMYLNNFGEFYSDQIEHSNTILFSRLNMKDKMGIDLSAIKDSIKELNHHVHIIDKEWNEFSSLDLLESKLDGPKDHKTCGCHGHILDAFSDSSCGCGHNHEDHDHHHGTCSHSHDHDSCGHDHTHKHSSDEFSNISIKVTEAMTEEKLENLLKTLDKDPSLGQIIRAKGQVSSFDHNLEFDYVPGEINISKSPDKNKPILVIIGKNLNIEKIEDLFCK</sequence>
<evidence type="ECO:0000256" key="5">
    <source>
        <dbReference type="ARBA" id="ARBA00049117"/>
    </source>
</evidence>
<dbReference type="Pfam" id="PF07683">
    <property type="entry name" value="CobW_C"/>
    <property type="match status" value="1"/>
</dbReference>
<dbReference type="InterPro" id="IPR051316">
    <property type="entry name" value="Zinc-reg_GTPase_activator"/>
</dbReference>
<organism evidence="8 9">
    <name type="scientific">Peptostreptococcus anaerobius</name>
    <dbReference type="NCBI Taxonomy" id="1261"/>
    <lineage>
        <taxon>Bacteria</taxon>
        <taxon>Bacillati</taxon>
        <taxon>Bacillota</taxon>
        <taxon>Clostridia</taxon>
        <taxon>Peptostreptococcales</taxon>
        <taxon>Peptostreptococcaceae</taxon>
        <taxon>Peptostreptococcus</taxon>
    </lineage>
</organism>
<dbReference type="InterPro" id="IPR036627">
    <property type="entry name" value="CobW-likC_sf"/>
</dbReference>
<dbReference type="SUPFAM" id="SSF52540">
    <property type="entry name" value="P-loop containing nucleoside triphosphate hydrolases"/>
    <property type="match status" value="1"/>
</dbReference>
<dbReference type="InterPro" id="IPR027417">
    <property type="entry name" value="P-loop_NTPase"/>
</dbReference>
<accession>A0A135YUM6</accession>
<evidence type="ECO:0000256" key="1">
    <source>
        <dbReference type="ARBA" id="ARBA00022741"/>
    </source>
</evidence>
<comment type="similarity">
    <text evidence="4">Belongs to the SIMIBI class G3E GTPase family. ZNG1 subfamily.</text>
</comment>
<gene>
    <name evidence="8" type="ORF">HMPREF3195_00954</name>
</gene>
<feature type="domain" description="CobW/HypB/UreG nucleotide-binding" evidence="6">
    <location>
        <begin position="8"/>
        <end position="181"/>
    </location>
</feature>
<name>A0A135YUM6_9FIRM</name>
<evidence type="ECO:0000259" key="6">
    <source>
        <dbReference type="Pfam" id="PF02492"/>
    </source>
</evidence>
<keyword evidence="3" id="KW-0143">Chaperone</keyword>
<evidence type="ECO:0000313" key="8">
    <source>
        <dbReference type="EMBL" id="KXI13061.1"/>
    </source>
</evidence>
<dbReference type="EMBL" id="LSQZ01000035">
    <property type="protein sequence ID" value="KXI13061.1"/>
    <property type="molecule type" value="Genomic_DNA"/>
</dbReference>